<dbReference type="InterPro" id="IPR045018">
    <property type="entry name" value="Azg-like"/>
</dbReference>
<reference evidence="10 11" key="1">
    <citation type="submission" date="2016-10" db="EMBL/GenBank/DDBJ databases">
        <authorList>
            <person name="de Groot N.N."/>
        </authorList>
    </citation>
    <scope>NUCLEOTIDE SEQUENCE [LARGE SCALE GENOMIC DNA]</scope>
    <source>
        <strain evidence="10 11">SLAS-1</strain>
    </source>
</reference>
<accession>A0A1G9I948</accession>
<protein>
    <submittedName>
        <fullName evidence="10">Putative MFS transporter, AGZA family, xanthine/uracil permease</fullName>
    </submittedName>
</protein>
<keyword evidence="7 8" id="KW-0472">Membrane</keyword>
<evidence type="ECO:0000256" key="3">
    <source>
        <dbReference type="ARBA" id="ARBA00022448"/>
    </source>
</evidence>
<evidence type="ECO:0000256" key="5">
    <source>
        <dbReference type="ARBA" id="ARBA00022692"/>
    </source>
</evidence>
<evidence type="ECO:0000256" key="1">
    <source>
        <dbReference type="ARBA" id="ARBA00004651"/>
    </source>
</evidence>
<name>A0A1G9I948_9FIRM</name>
<dbReference type="EMBL" id="FNGO01000002">
    <property type="protein sequence ID" value="SDL21767.1"/>
    <property type="molecule type" value="Genomic_DNA"/>
</dbReference>
<keyword evidence="3 8" id="KW-0813">Transport</keyword>
<dbReference type="GO" id="GO:0005345">
    <property type="term" value="F:purine nucleobase transmembrane transporter activity"/>
    <property type="evidence" value="ECO:0007669"/>
    <property type="project" value="TreeGrafter"/>
</dbReference>
<evidence type="ECO:0000256" key="7">
    <source>
        <dbReference type="ARBA" id="ARBA00023136"/>
    </source>
</evidence>
<keyword evidence="5 8" id="KW-0812">Transmembrane</keyword>
<evidence type="ECO:0000256" key="6">
    <source>
        <dbReference type="ARBA" id="ARBA00022989"/>
    </source>
</evidence>
<feature type="transmembrane region" description="Helical" evidence="9">
    <location>
        <begin position="31"/>
        <end position="49"/>
    </location>
</feature>
<evidence type="ECO:0000313" key="11">
    <source>
        <dbReference type="Proteomes" id="UP000199476"/>
    </source>
</evidence>
<feature type="transmembrane region" description="Helical" evidence="9">
    <location>
        <begin position="336"/>
        <end position="369"/>
    </location>
</feature>
<dbReference type="OrthoDB" id="9808458at2"/>
<dbReference type="RefSeq" id="WP_089758043.1">
    <property type="nucleotide sequence ID" value="NZ_FNGO01000002.1"/>
</dbReference>
<evidence type="ECO:0000256" key="4">
    <source>
        <dbReference type="ARBA" id="ARBA00022475"/>
    </source>
</evidence>
<sequence length="445" mass="47222">MANNQQSTEEGGFLDDIFNLSQNDTDVKTEFIAGLTTFMTMAYIIFVNPDILESAGMPFEGVFIATIAGIILGTLAMAFLTNYPFALASGMGLNAFFAYSVVIGMGVAWEVALGIIFLEGILFILLSVSHVRKQLVNGIPMSLKIGISAGIGLFIVFIGFQNAEYVVLDEATMVAFGSFVEGPALVATVGLVIAGVLYSMQVKGALLFAILGATVFGFIPGVTPVPDAVVQMPTMGDWGGVLMQLDLSAVFDAGLIAVILSFLFVDLFDTAGTLVGLSQQAGYLDEDGNLPKANRALLADAIGTTGGALFGTSTVTTYIESASGVEEGGRTGLTGVFVALLFFLSLFFMPIVGMVPSAATAPALIIVGVMMTSNVTDLDWDDYTEIIPAFLTMVTMPFAYSISHGIAVGFVVYPLLKLFTGRKDETNVLSWVLFVVFILYFVFLE</sequence>
<evidence type="ECO:0000313" key="10">
    <source>
        <dbReference type="EMBL" id="SDL21767.1"/>
    </source>
</evidence>
<evidence type="ECO:0000256" key="8">
    <source>
        <dbReference type="PIRNR" id="PIRNR005353"/>
    </source>
</evidence>
<dbReference type="Pfam" id="PF00860">
    <property type="entry name" value="Xan_ur_permease"/>
    <property type="match status" value="1"/>
</dbReference>
<dbReference type="AlphaFoldDB" id="A0A1G9I948"/>
<dbReference type="STRING" id="321763.SAMN04488692_102149"/>
<comment type="subcellular location">
    <subcellularLocation>
        <location evidence="1 8">Cell membrane</location>
        <topology evidence="1 8">Multi-pass membrane protein</topology>
    </subcellularLocation>
</comment>
<feature type="transmembrane region" description="Helical" evidence="9">
    <location>
        <begin position="96"/>
        <end position="129"/>
    </location>
</feature>
<dbReference type="Proteomes" id="UP000199476">
    <property type="component" value="Unassembled WGS sequence"/>
</dbReference>
<organism evidence="10 11">
    <name type="scientific">Halarsenatibacter silvermanii</name>
    <dbReference type="NCBI Taxonomy" id="321763"/>
    <lineage>
        <taxon>Bacteria</taxon>
        <taxon>Bacillati</taxon>
        <taxon>Bacillota</taxon>
        <taxon>Clostridia</taxon>
        <taxon>Halanaerobiales</taxon>
        <taxon>Halarsenatibacteraceae</taxon>
        <taxon>Halarsenatibacter</taxon>
    </lineage>
</organism>
<proteinExistence type="inferred from homology"/>
<comment type="similarity">
    <text evidence="2 8">Belongs to the nucleobase:cation symporter-2 (NCS2) (TC 2.A.40) family. Azg-like subfamily.</text>
</comment>
<keyword evidence="4 8" id="KW-1003">Cell membrane</keyword>
<dbReference type="GO" id="GO:0005886">
    <property type="term" value="C:plasma membrane"/>
    <property type="evidence" value="ECO:0007669"/>
    <property type="project" value="UniProtKB-SubCell"/>
</dbReference>
<gene>
    <name evidence="10" type="ORF">SAMN04488692_102149</name>
</gene>
<dbReference type="PIRSF" id="PIRSF005353">
    <property type="entry name" value="PbuG"/>
    <property type="match status" value="1"/>
</dbReference>
<evidence type="ECO:0000256" key="9">
    <source>
        <dbReference type="SAM" id="Phobius"/>
    </source>
</evidence>
<keyword evidence="11" id="KW-1185">Reference proteome</keyword>
<feature type="transmembrane region" description="Helical" evidence="9">
    <location>
        <begin position="389"/>
        <end position="416"/>
    </location>
</feature>
<feature type="transmembrane region" description="Helical" evidence="9">
    <location>
        <begin position="205"/>
        <end position="225"/>
    </location>
</feature>
<feature type="transmembrane region" description="Helical" evidence="9">
    <location>
        <begin position="173"/>
        <end position="198"/>
    </location>
</feature>
<feature type="transmembrane region" description="Helical" evidence="9">
    <location>
        <begin position="61"/>
        <end position="84"/>
    </location>
</feature>
<feature type="transmembrane region" description="Helical" evidence="9">
    <location>
        <begin position="141"/>
        <end position="161"/>
    </location>
</feature>
<evidence type="ECO:0000256" key="2">
    <source>
        <dbReference type="ARBA" id="ARBA00005697"/>
    </source>
</evidence>
<dbReference type="InterPro" id="IPR026033">
    <property type="entry name" value="Azg-like_bact_archaea"/>
</dbReference>
<dbReference type="PANTHER" id="PTHR43337">
    <property type="entry name" value="XANTHINE/URACIL PERMEASE C887.17-RELATED"/>
    <property type="match status" value="1"/>
</dbReference>
<keyword evidence="6 8" id="KW-1133">Transmembrane helix</keyword>
<dbReference type="PANTHER" id="PTHR43337:SF1">
    <property type="entry name" value="XANTHINE_URACIL PERMEASE C887.17-RELATED"/>
    <property type="match status" value="1"/>
</dbReference>
<dbReference type="InterPro" id="IPR006043">
    <property type="entry name" value="NCS2"/>
</dbReference>
<feature type="transmembrane region" description="Helical" evidence="9">
    <location>
        <begin position="428"/>
        <end position="444"/>
    </location>
</feature>